<proteinExistence type="predicted"/>
<sequence length="280" mass="32215">MAQLIRQIWKVDPSSFITIWKHDQLIASVGKIPLHDTMLHVLACEPLLQPFVSAWKPVPMAFLLSFIGIDPELEDKTRAYIIHTLINHFSPSEWILDFTCLREWFPVFELCGFERAPWADATTSLGTEYRAFVLDLTKEDFLTKLDRSLTKGQAEQTVDQNQSCSNLQELKKVLNHWNELPRDPAWSEAYTRLFPNRRTLAGSSEWTGQDVREDVSGAIQNLMQGEEREAILGKLLMYTYIQGIRPHDRVAERLGLSAASYYRHLNKALELLCRCLSHAN</sequence>
<comment type="caution">
    <text evidence="1">The sequence shown here is derived from an EMBL/GenBank/DDBJ whole genome shotgun (WGS) entry which is preliminary data.</text>
</comment>
<evidence type="ECO:0000313" key="2">
    <source>
        <dbReference type="Proteomes" id="UP000054526"/>
    </source>
</evidence>
<accession>A0ABR5AAA9</accession>
<organism evidence="1 2">
    <name type="scientific">Cohnella kolymensis</name>
    <dbReference type="NCBI Taxonomy" id="1590652"/>
    <lineage>
        <taxon>Bacteria</taxon>
        <taxon>Bacillati</taxon>
        <taxon>Bacillota</taxon>
        <taxon>Bacilli</taxon>
        <taxon>Bacillales</taxon>
        <taxon>Paenibacillaceae</taxon>
        <taxon>Cohnella</taxon>
    </lineage>
</organism>
<name>A0ABR5AAA9_9BACL</name>
<evidence type="ECO:0008006" key="3">
    <source>
        <dbReference type="Google" id="ProtNLM"/>
    </source>
</evidence>
<protein>
    <recommendedName>
        <fullName evidence="3">Sigma-70 family RNA polymerase sigma factor</fullName>
    </recommendedName>
</protein>
<dbReference type="Proteomes" id="UP000054526">
    <property type="component" value="Unassembled WGS sequence"/>
</dbReference>
<dbReference type="EMBL" id="JXAL01000001">
    <property type="protein sequence ID" value="KIL37608.1"/>
    <property type="molecule type" value="Genomic_DNA"/>
</dbReference>
<reference evidence="1 2" key="1">
    <citation type="submission" date="2014-12" db="EMBL/GenBank/DDBJ databases">
        <title>Draft genome sequence of Cohnella kolymensis strain B-2846.</title>
        <authorList>
            <person name="Karlyshev A.V."/>
            <person name="Kudryashova E.B."/>
        </authorList>
    </citation>
    <scope>NUCLEOTIDE SEQUENCE [LARGE SCALE GENOMIC DNA]</scope>
    <source>
        <strain evidence="1 2">VKM B-2846</strain>
    </source>
</reference>
<evidence type="ECO:0000313" key="1">
    <source>
        <dbReference type="EMBL" id="KIL37608.1"/>
    </source>
</evidence>
<gene>
    <name evidence="1" type="ORF">SD71_03110</name>
</gene>
<dbReference type="RefSeq" id="WP_041059280.1">
    <property type="nucleotide sequence ID" value="NZ_JXAL01000001.1"/>
</dbReference>
<keyword evidence="2" id="KW-1185">Reference proteome</keyword>